<evidence type="ECO:0000259" key="2">
    <source>
        <dbReference type="Pfam" id="PF10241"/>
    </source>
</evidence>
<keyword evidence="3" id="KW-1185">Reference proteome</keyword>
<evidence type="ECO:0000313" key="4">
    <source>
        <dbReference type="WBParaSite" id="Hba_18138"/>
    </source>
</evidence>
<protein>
    <submittedName>
        <fullName evidence="4">KxDL domain-containing protein</fullName>
    </submittedName>
</protein>
<dbReference type="GO" id="GO:0099078">
    <property type="term" value="C:BORC complex"/>
    <property type="evidence" value="ECO:0007669"/>
    <property type="project" value="TreeGrafter"/>
</dbReference>
<sequence length="127" mass="14873">MSSDVFRDSSLESEFAQDQHLVDALSTQVDHQTIQNIIDIQREALRRFEKTNEMLLNCNQLSERRLERARRDAAVHKDVIMQMKNDLEFIFKKIRLFKNSLAIKYPEVYAQVEQESKAALSNLEEDG</sequence>
<dbReference type="AlphaFoldDB" id="A0A1I7XLG5"/>
<comment type="similarity">
    <text evidence="1">Belongs to the KXD1 family.</text>
</comment>
<dbReference type="InterPro" id="IPR039843">
    <property type="entry name" value="KXD1-like"/>
</dbReference>
<dbReference type="WBParaSite" id="Hba_18138">
    <property type="protein sequence ID" value="Hba_18138"/>
    <property type="gene ID" value="Hba_18138"/>
</dbReference>
<dbReference type="Proteomes" id="UP000095283">
    <property type="component" value="Unplaced"/>
</dbReference>
<reference evidence="4" key="1">
    <citation type="submission" date="2016-11" db="UniProtKB">
        <authorList>
            <consortium name="WormBaseParasite"/>
        </authorList>
    </citation>
    <scope>IDENTIFICATION</scope>
</reference>
<dbReference type="InterPro" id="IPR019371">
    <property type="entry name" value="KxDL_dom"/>
</dbReference>
<feature type="domain" description="KxDL" evidence="2">
    <location>
        <begin position="25"/>
        <end position="109"/>
    </location>
</feature>
<dbReference type="GO" id="GO:0032418">
    <property type="term" value="P:lysosome localization"/>
    <property type="evidence" value="ECO:0007669"/>
    <property type="project" value="TreeGrafter"/>
</dbReference>
<accession>A0A1I7XLG5</accession>
<dbReference type="PANTHER" id="PTHR13511:SF0">
    <property type="entry name" value="KXDL MOTIF-CONTAINING PROTEIN 1"/>
    <property type="match status" value="1"/>
</dbReference>
<dbReference type="PANTHER" id="PTHR13511">
    <property type="entry name" value="KXDL MOTIF-CONTAINING PROTEIN 1"/>
    <property type="match status" value="1"/>
</dbReference>
<proteinExistence type="inferred from homology"/>
<name>A0A1I7XLG5_HETBA</name>
<evidence type="ECO:0000256" key="1">
    <source>
        <dbReference type="ARBA" id="ARBA00005913"/>
    </source>
</evidence>
<organism evidence="3 4">
    <name type="scientific">Heterorhabditis bacteriophora</name>
    <name type="common">Entomopathogenic nematode worm</name>
    <dbReference type="NCBI Taxonomy" id="37862"/>
    <lineage>
        <taxon>Eukaryota</taxon>
        <taxon>Metazoa</taxon>
        <taxon>Ecdysozoa</taxon>
        <taxon>Nematoda</taxon>
        <taxon>Chromadorea</taxon>
        <taxon>Rhabditida</taxon>
        <taxon>Rhabditina</taxon>
        <taxon>Rhabditomorpha</taxon>
        <taxon>Strongyloidea</taxon>
        <taxon>Heterorhabditidae</taxon>
        <taxon>Heterorhabditis</taxon>
    </lineage>
</organism>
<evidence type="ECO:0000313" key="3">
    <source>
        <dbReference type="Proteomes" id="UP000095283"/>
    </source>
</evidence>
<dbReference type="Pfam" id="PF10241">
    <property type="entry name" value="KxDL"/>
    <property type="match status" value="1"/>
</dbReference>